<dbReference type="SMART" id="SM01422">
    <property type="entry name" value="SARA"/>
    <property type="match status" value="1"/>
</dbReference>
<dbReference type="InterPro" id="IPR017455">
    <property type="entry name" value="Znf_FYVE-rel"/>
</dbReference>
<dbReference type="Gene3D" id="4.10.720.10">
    <property type="entry name" value="Smad anchor for receptor activation, Smad-binding domain"/>
    <property type="match status" value="1"/>
</dbReference>
<keyword evidence="1" id="KW-0479">Metal-binding</keyword>
<sequence length="1438" mass="154909">MDLVDIDKVLDDLELNEDNTCRSTTVGGAPAAGAAKVASLASSGPAAGPASTKPQPTPAPTTASSSTKAVHQPVQHAQENGTTSIAETNPADTATSASKLKTNVVNVTTVFNSLNEYVNAGSDLNEKLQKVADPPPPEVKPSTAGGVDFGTNGDSKPLISPSSSSISAESHTSSSVEGDGDGVVGVGDKNRIESENADANARRLSTSSTASNSSGSRNHHHRHRRNSSFSSSVTTSSTSSSSSSTSTSDGEDEGEEHERLNEGLSLSAGDYILDSSENTTLATTNEDQPASQVVVTTAAATEEEKKPQSGPSEQQDTSAFSYKNSLYSDTLSNDVINLEGISSISSIVAVDLTSAGPGDNKDREDASAPGEQQPNKKEDVALAQPEVLEEERTELKRVVGFESTMDDVSDTELESYLQELEEYDMQQSVGPGPNNVTPSVVEAEPVEEVAVLEKPVEEKDRKDTISIGSRNSIDTRSDESIPESNRGENEDDLISQASTLEFNDLAAMQAANSGANVVDDIEIEDIPDNDVPEFFAEAGDDGGEIKFIDCTETESAIVREDLPVVEEARAGADNERAREEPGGETASAGASSERAPLSRPNSLELQTHADSYAEKQSSPGHTPPSSMSHGIDSDQGLTLSSTSSDDFAPSIAMGAAPPPSAPPEEMSEGLLHEVSAGQPSFRPTGPLASHPQLGKIPPYWVPDNATNFCMQCDQKFSLIKRRHHCRACGQLLCSACCCLKAKLEYLGDVDARVCISCDIILNQQQQALEEAQYGSQFAIAAGASVMSASATRQPNPNNPMEYCSTVPPFQQATNQPQSPISVMVPVGVLKRAGASRSGRKDKTVIFSDGIRPGCDLTELDENWDSQPPKTSPSIVPSGDKRKGRVQTPVGEEPPSISSTIQSLIPQGENKLPPIVKQITKTETKHIDVDNDAALIASLRDGTLTFALQRNLYVLVTIRELSCCINKTVINYTTRGMHYVGQDEIVILLELGDSQLLPKDIFVHLNDIYLDADRGNTVSELGFSPPRMPNFLGSKNHGGFLYVRPTYQCMQNVIIPDAPYLVGVLIHRWEVPWAKVLPLRLMLRLGALYRYYPSPHVSVRERESVYVEIAQTIITLLADFRNYTYTIPTIRGMVIHIEDRKTSILIPRNRYEQVMKVLSGTKDQTILALGGNFSKVADGHLVCIQNTDSGCPETAQYSTQAINIEGQPRKVTGASFMVLNGVLKPNSGLVGKCSIVEDGLMVQVPPAKMNTIKDALKNMKDYKIVCGPVEGDDSQKEIVSIEWTENDLNFNIGVVSPIDKKSLDGVPSIRVHRGTDYSNANHIIRWTEVFIIQGDEESNHPGDPINMSKLSEQVAKSACTALVAFLDLLASNGLTKIGLRIMLDSENVSYEAGSQFNKLGPLYMNALDNELIGTLNRQANSLHLDQQIIFELIFHILDK</sequence>
<dbReference type="GeneID" id="109622983"/>
<feature type="domain" description="FYVE-type" evidence="6">
    <location>
        <begin position="703"/>
        <end position="762"/>
    </location>
</feature>
<feature type="compositionally biased region" description="Low complexity" evidence="5">
    <location>
        <begin position="227"/>
        <end position="248"/>
    </location>
</feature>
<name>A0ABM1ZF58_AEDAL</name>
<keyword evidence="2 4" id="KW-0863">Zinc-finger</keyword>
<feature type="compositionally biased region" description="Polar residues" evidence="5">
    <location>
        <begin position="75"/>
        <end position="98"/>
    </location>
</feature>
<dbReference type="InterPro" id="IPR024608">
    <property type="entry name" value="SARA-like_SBD"/>
</dbReference>
<proteinExistence type="predicted"/>
<accession>A0ABM1ZF58</accession>
<evidence type="ECO:0000313" key="7">
    <source>
        <dbReference type="EnsemblMetazoa" id="AALFPA23_017881.P26177"/>
    </source>
</evidence>
<evidence type="ECO:0000259" key="6">
    <source>
        <dbReference type="PROSITE" id="PS50178"/>
    </source>
</evidence>
<feature type="compositionally biased region" description="Basic and acidic residues" evidence="5">
    <location>
        <begin position="558"/>
        <end position="581"/>
    </location>
</feature>
<feature type="region of interest" description="Disordered" evidence="5">
    <location>
        <begin position="611"/>
        <end position="667"/>
    </location>
</feature>
<feature type="region of interest" description="Disordered" evidence="5">
    <location>
        <begin position="558"/>
        <end position="599"/>
    </location>
</feature>
<dbReference type="SMART" id="SM00064">
    <property type="entry name" value="FYVE"/>
    <property type="match status" value="1"/>
</dbReference>
<protein>
    <recommendedName>
        <fullName evidence="6">FYVE-type domain-containing protein</fullName>
    </recommendedName>
</protein>
<dbReference type="Pfam" id="PF11409">
    <property type="entry name" value="SARA"/>
    <property type="match status" value="1"/>
</dbReference>
<dbReference type="PANTHER" id="PTHR46319:SF3">
    <property type="entry name" value="ZINC FINGER FYVE DOMAIN-CONTAINING PROTEIN"/>
    <property type="match status" value="1"/>
</dbReference>
<feature type="compositionally biased region" description="Polar residues" evidence="5">
    <location>
        <begin position="864"/>
        <end position="874"/>
    </location>
</feature>
<dbReference type="Gene3D" id="3.30.1360.220">
    <property type="entry name" value="Domain of unknown function (DUF3480), N-terminal subdomain"/>
    <property type="match status" value="2"/>
</dbReference>
<feature type="region of interest" description="Disordered" evidence="5">
    <location>
        <begin position="352"/>
        <end position="386"/>
    </location>
</feature>
<dbReference type="InterPro" id="IPR011011">
    <property type="entry name" value="Znf_FYVE_PHD"/>
</dbReference>
<feature type="region of interest" description="Disordered" evidence="5">
    <location>
        <begin position="37"/>
        <end position="98"/>
    </location>
</feature>
<evidence type="ECO:0000256" key="3">
    <source>
        <dbReference type="ARBA" id="ARBA00022833"/>
    </source>
</evidence>
<dbReference type="Proteomes" id="UP000069940">
    <property type="component" value="Unassembled WGS sequence"/>
</dbReference>
<dbReference type="Gene3D" id="3.30.40.10">
    <property type="entry name" value="Zinc/RING finger domain, C3HC4 (zinc finger)"/>
    <property type="match status" value="1"/>
</dbReference>
<dbReference type="InterPro" id="IPR000306">
    <property type="entry name" value="Znf_FYVE"/>
</dbReference>
<dbReference type="PROSITE" id="PS50178">
    <property type="entry name" value="ZF_FYVE"/>
    <property type="match status" value="1"/>
</dbReference>
<keyword evidence="3" id="KW-0862">Zinc</keyword>
<dbReference type="EnsemblMetazoa" id="AALFPA23_017881.R26177">
    <property type="protein sequence ID" value="AALFPA23_017881.P26177"/>
    <property type="gene ID" value="AALFPA23_017881"/>
</dbReference>
<dbReference type="InterPro" id="IPR037145">
    <property type="entry name" value="SARA_Smad-bd_sf"/>
</dbReference>
<feature type="compositionally biased region" description="Low complexity" evidence="5">
    <location>
        <begin position="160"/>
        <end position="175"/>
    </location>
</feature>
<feature type="compositionally biased region" description="Low complexity" evidence="5">
    <location>
        <begin position="202"/>
        <end position="216"/>
    </location>
</feature>
<feature type="compositionally biased region" description="Polar residues" evidence="5">
    <location>
        <begin position="275"/>
        <end position="291"/>
    </location>
</feature>
<evidence type="ECO:0000256" key="4">
    <source>
        <dbReference type="PROSITE-ProRule" id="PRU00091"/>
    </source>
</evidence>
<reference evidence="8" key="1">
    <citation type="journal article" date="2015" name="Proc. Natl. Acad. Sci. U.S.A.">
        <title>Genome sequence of the Asian Tiger mosquito, Aedes albopictus, reveals insights into its biology, genetics, and evolution.</title>
        <authorList>
            <person name="Chen X.G."/>
            <person name="Jiang X."/>
            <person name="Gu J."/>
            <person name="Xu M."/>
            <person name="Wu Y."/>
            <person name="Deng Y."/>
            <person name="Zhang C."/>
            <person name="Bonizzoni M."/>
            <person name="Dermauw W."/>
            <person name="Vontas J."/>
            <person name="Armbruster P."/>
            <person name="Huang X."/>
            <person name="Yang Y."/>
            <person name="Zhang H."/>
            <person name="He W."/>
            <person name="Peng H."/>
            <person name="Liu Y."/>
            <person name="Wu K."/>
            <person name="Chen J."/>
            <person name="Lirakis M."/>
            <person name="Topalis P."/>
            <person name="Van Leeuwen T."/>
            <person name="Hall A.B."/>
            <person name="Jiang X."/>
            <person name="Thorpe C."/>
            <person name="Mueller R.L."/>
            <person name="Sun C."/>
            <person name="Waterhouse R.M."/>
            <person name="Yan G."/>
            <person name="Tu Z.J."/>
            <person name="Fang X."/>
            <person name="James A.A."/>
        </authorList>
    </citation>
    <scope>NUCLEOTIDE SEQUENCE [LARGE SCALE GENOMIC DNA]</scope>
    <source>
        <strain evidence="8">Foshan</strain>
    </source>
</reference>
<evidence type="ECO:0000313" key="8">
    <source>
        <dbReference type="Proteomes" id="UP000069940"/>
    </source>
</evidence>
<feature type="region of interest" description="Disordered" evidence="5">
    <location>
        <begin position="857"/>
        <end position="899"/>
    </location>
</feature>
<organism evidence="7 8">
    <name type="scientific">Aedes albopictus</name>
    <name type="common">Asian tiger mosquito</name>
    <name type="synonym">Stegomyia albopicta</name>
    <dbReference type="NCBI Taxonomy" id="7160"/>
    <lineage>
        <taxon>Eukaryota</taxon>
        <taxon>Metazoa</taxon>
        <taxon>Ecdysozoa</taxon>
        <taxon>Arthropoda</taxon>
        <taxon>Hexapoda</taxon>
        <taxon>Insecta</taxon>
        <taxon>Pterygota</taxon>
        <taxon>Neoptera</taxon>
        <taxon>Endopterygota</taxon>
        <taxon>Diptera</taxon>
        <taxon>Nematocera</taxon>
        <taxon>Culicoidea</taxon>
        <taxon>Culicidae</taxon>
        <taxon>Culicinae</taxon>
        <taxon>Aedini</taxon>
        <taxon>Aedes</taxon>
        <taxon>Stegomyia</taxon>
    </lineage>
</organism>
<feature type="region of interest" description="Disordered" evidence="5">
    <location>
        <begin position="128"/>
        <end position="321"/>
    </location>
</feature>
<dbReference type="SUPFAM" id="SSF57903">
    <property type="entry name" value="FYVE/PHD zinc finger"/>
    <property type="match status" value="1"/>
</dbReference>
<dbReference type="Pfam" id="PF01363">
    <property type="entry name" value="FYVE"/>
    <property type="match status" value="1"/>
</dbReference>
<feature type="region of interest" description="Disordered" evidence="5">
    <location>
        <begin position="453"/>
        <end position="495"/>
    </location>
</feature>
<feature type="compositionally biased region" description="Low complexity" evidence="5">
    <location>
        <begin position="37"/>
        <end position="69"/>
    </location>
</feature>
<dbReference type="InterPro" id="IPR022557">
    <property type="entry name" value="SARA-like_C"/>
</dbReference>
<feature type="compositionally biased region" description="Polar residues" evidence="5">
    <location>
        <begin position="309"/>
        <end position="321"/>
    </location>
</feature>
<feature type="compositionally biased region" description="Basic residues" evidence="5">
    <location>
        <begin position="217"/>
        <end position="226"/>
    </location>
</feature>
<dbReference type="RefSeq" id="XP_062702717.1">
    <property type="nucleotide sequence ID" value="XM_062846733.1"/>
</dbReference>
<dbReference type="PANTHER" id="PTHR46319">
    <property type="entry name" value="ZINC FINGER FYVE DOMAIN-CONTAINING PROTEIN"/>
    <property type="match status" value="1"/>
</dbReference>
<dbReference type="Gene3D" id="3.30.500.40">
    <property type="match status" value="1"/>
</dbReference>
<evidence type="ECO:0000256" key="5">
    <source>
        <dbReference type="SAM" id="MobiDB-lite"/>
    </source>
</evidence>
<evidence type="ECO:0000256" key="1">
    <source>
        <dbReference type="ARBA" id="ARBA00022723"/>
    </source>
</evidence>
<feature type="compositionally biased region" description="Polar residues" evidence="5">
    <location>
        <begin position="635"/>
        <end position="645"/>
    </location>
</feature>
<keyword evidence="8" id="KW-1185">Reference proteome</keyword>
<feature type="compositionally biased region" description="Basic and acidic residues" evidence="5">
    <location>
        <begin position="454"/>
        <end position="464"/>
    </location>
</feature>
<dbReference type="Pfam" id="PF11979">
    <property type="entry name" value="SARA_C"/>
    <property type="match status" value="1"/>
</dbReference>
<evidence type="ECO:0000256" key="2">
    <source>
        <dbReference type="ARBA" id="ARBA00022771"/>
    </source>
</evidence>
<dbReference type="SMART" id="SM01421">
    <property type="entry name" value="DUF3480"/>
    <property type="match status" value="1"/>
</dbReference>
<dbReference type="CDD" id="cd15729">
    <property type="entry name" value="FYVE_endofin"/>
    <property type="match status" value="1"/>
</dbReference>
<feature type="compositionally biased region" description="Polar residues" evidence="5">
    <location>
        <begin position="611"/>
        <end position="628"/>
    </location>
</feature>
<reference evidence="7" key="2">
    <citation type="submission" date="2025-05" db="UniProtKB">
        <authorList>
            <consortium name="EnsemblMetazoa"/>
        </authorList>
    </citation>
    <scope>IDENTIFICATION</scope>
    <source>
        <strain evidence="7">Foshan</strain>
    </source>
</reference>
<dbReference type="InterPro" id="IPR013083">
    <property type="entry name" value="Znf_RING/FYVE/PHD"/>
</dbReference>